<evidence type="ECO:0000313" key="4">
    <source>
        <dbReference type="Proteomes" id="UP000051401"/>
    </source>
</evidence>
<name>A0A0T5P4N5_9RHOB</name>
<dbReference type="SMART" id="SM00564">
    <property type="entry name" value="PQQ"/>
    <property type="match status" value="5"/>
</dbReference>
<evidence type="ECO:0000313" key="2">
    <source>
        <dbReference type="EMBL" id="KRS15854.1"/>
    </source>
</evidence>
<dbReference type="Proteomes" id="UP000325785">
    <property type="component" value="Chromosome"/>
</dbReference>
<dbReference type="PANTHER" id="PTHR34512">
    <property type="entry name" value="CELL SURFACE PROTEIN"/>
    <property type="match status" value="1"/>
</dbReference>
<organism evidence="2 4">
    <name type="scientific">Roseovarius indicus</name>
    <dbReference type="NCBI Taxonomy" id="540747"/>
    <lineage>
        <taxon>Bacteria</taxon>
        <taxon>Pseudomonadati</taxon>
        <taxon>Pseudomonadota</taxon>
        <taxon>Alphaproteobacteria</taxon>
        <taxon>Rhodobacterales</taxon>
        <taxon>Roseobacteraceae</taxon>
        <taxon>Roseovarius</taxon>
    </lineage>
</organism>
<dbReference type="PROSITE" id="PS51257">
    <property type="entry name" value="PROKAR_LIPOPROTEIN"/>
    <property type="match status" value="1"/>
</dbReference>
<dbReference type="STRING" id="540747.SAMN04488031_11457"/>
<sequence>MKRIAISLGLAGVALLAACEKKEVILVGERENIRAVLSEGNAETTLASAEAPASAPPLNLPATRANTDWTQSIATPATRTAHPALSGSPRLIWSVDIGAGDGKRNRINADPVVAGGRVFTLDSEARVSAVSTSGQLLWTRDLTPANDSASDASGGGLAYGAGKVFVSSGFGLLTALDAASGAEIWQQDLRTTGTGSPTVYDGLVYLVSGDEVGWALDANDGRIKWQMTGTPDNNNVLGAPAPAISSKYAVFAFGSGQVQGAFRKGGLRRWDAQVAGRRTGFGTGSVTDITTDPVIDGNTIYVGSHSGRTIALDLGNGERLWTAPDGPLNPVWPAGDSIFMVSDRNELLRLSARDGSRLWARELPFFTKSKPRRQNEIYAHHGPIIAGGRLIIASNDGLMRFFNPQNGATIGSVAIPGGATTEPVVAGSTLYVVSTDGKLLAFR</sequence>
<dbReference type="PANTHER" id="PTHR34512:SF30">
    <property type="entry name" value="OUTER MEMBRANE PROTEIN ASSEMBLY FACTOR BAMB"/>
    <property type="match status" value="1"/>
</dbReference>
<accession>A0A0T5P4N5</accession>
<dbReference type="Proteomes" id="UP000051401">
    <property type="component" value="Unassembled WGS sequence"/>
</dbReference>
<gene>
    <name evidence="3" type="primary">bamB</name>
    <name evidence="3" type="ORF">RIdsm_02226</name>
    <name evidence="2" type="ORF">XM52_21410</name>
</gene>
<dbReference type="PATRIC" id="fig|540747.5.peg.2050"/>
<dbReference type="RefSeq" id="WP_057819377.1">
    <property type="nucleotide sequence ID" value="NZ_CP031598.1"/>
</dbReference>
<dbReference type="Gene3D" id="2.130.10.10">
    <property type="entry name" value="YVTN repeat-like/Quinoprotein amine dehydrogenase"/>
    <property type="match status" value="1"/>
</dbReference>
<feature type="domain" description="Pyrrolo-quinoline quinone repeat" evidence="1">
    <location>
        <begin position="124"/>
        <end position="360"/>
    </location>
</feature>
<dbReference type="Pfam" id="PF13360">
    <property type="entry name" value="PQQ_2"/>
    <property type="match status" value="1"/>
</dbReference>
<dbReference type="EMBL" id="LAXI01000018">
    <property type="protein sequence ID" value="KRS15854.1"/>
    <property type="molecule type" value="Genomic_DNA"/>
</dbReference>
<dbReference type="InterPro" id="IPR018391">
    <property type="entry name" value="PQQ_b-propeller_rpt"/>
</dbReference>
<dbReference type="AlphaFoldDB" id="A0A0T5P4N5"/>
<dbReference type="InterPro" id="IPR002372">
    <property type="entry name" value="PQQ_rpt_dom"/>
</dbReference>
<dbReference type="EMBL" id="CP031598">
    <property type="protein sequence ID" value="QEW26427.1"/>
    <property type="molecule type" value="Genomic_DNA"/>
</dbReference>
<evidence type="ECO:0000313" key="5">
    <source>
        <dbReference type="Proteomes" id="UP000325785"/>
    </source>
</evidence>
<protein>
    <submittedName>
        <fullName evidence="3">Outer membrane protein assembly factor BamB</fullName>
    </submittedName>
    <submittedName>
        <fullName evidence="2">Quinoprotein</fullName>
    </submittedName>
</protein>
<evidence type="ECO:0000259" key="1">
    <source>
        <dbReference type="Pfam" id="PF13360"/>
    </source>
</evidence>
<keyword evidence="4" id="KW-1185">Reference proteome</keyword>
<reference evidence="3 5" key="2">
    <citation type="submission" date="2018-08" db="EMBL/GenBank/DDBJ databases">
        <title>Genetic Globetrotter - A new plasmid hitch-hiking vast phylogenetic and geographic distances.</title>
        <authorList>
            <person name="Vollmers J."/>
            <person name="Petersen J."/>
        </authorList>
    </citation>
    <scope>NUCLEOTIDE SEQUENCE [LARGE SCALE GENOMIC DNA]</scope>
    <source>
        <strain evidence="3 5">DSM 26383</strain>
    </source>
</reference>
<dbReference type="InterPro" id="IPR011047">
    <property type="entry name" value="Quinoprotein_ADH-like_sf"/>
</dbReference>
<dbReference type="SUPFAM" id="SSF50998">
    <property type="entry name" value="Quinoprotein alcohol dehydrogenase-like"/>
    <property type="match status" value="1"/>
</dbReference>
<dbReference type="InterPro" id="IPR015943">
    <property type="entry name" value="WD40/YVTN_repeat-like_dom_sf"/>
</dbReference>
<evidence type="ECO:0000313" key="3">
    <source>
        <dbReference type="EMBL" id="QEW26427.1"/>
    </source>
</evidence>
<proteinExistence type="predicted"/>
<reference evidence="2 4" key="1">
    <citation type="submission" date="2015-04" db="EMBL/GenBank/DDBJ databases">
        <title>The draft genome sequence of Roseovarius indicus B108T.</title>
        <authorList>
            <person name="Li G."/>
            <person name="Lai Q."/>
            <person name="Shao Z."/>
            <person name="Yan P."/>
        </authorList>
    </citation>
    <scope>NUCLEOTIDE SEQUENCE [LARGE SCALE GENOMIC DNA]</scope>
    <source>
        <strain evidence="2 4">B108</strain>
    </source>
</reference>
<dbReference type="KEGG" id="rid:RIdsm_02226"/>
<dbReference type="OrthoDB" id="5290752at2"/>